<dbReference type="RefSeq" id="XP_025589903.1">
    <property type="nucleotide sequence ID" value="XM_025730815.2"/>
</dbReference>
<keyword evidence="1" id="KW-0732">Signal</keyword>
<feature type="chain" id="PRO_5014656237" evidence="1">
    <location>
        <begin position="17"/>
        <end position="177"/>
    </location>
</feature>
<evidence type="ECO:0000256" key="1">
    <source>
        <dbReference type="SAM" id="SignalP"/>
    </source>
</evidence>
<evidence type="ECO:0000313" key="2">
    <source>
        <dbReference type="EMBL" id="CEI66186.1"/>
    </source>
</evidence>
<evidence type="ECO:0000313" key="3">
    <source>
        <dbReference type="Proteomes" id="UP000245910"/>
    </source>
</evidence>
<dbReference type="GeneID" id="37254339"/>
<dbReference type="KEGG" id="fvn:FVRRES_02698"/>
<proteinExistence type="predicted"/>
<protein>
    <submittedName>
        <fullName evidence="2">Uncharacterized protein</fullName>
    </submittedName>
</protein>
<keyword evidence="3" id="KW-1185">Reference proteome</keyword>
<sequence length="177" mass="18804">MKHLAALAPFVSVAAAIDAFLYTTPDCKGPSGIGGGFGSYLRCLNLRANTCCGINTTDSPFQSIGIQDIRDGFAVNVTGYGGGNCTERVAGQFGGVHSRICIPDFGVRYTGCNWNSGFSKRESSKGKLGCQRPDVLVLPDGTEYELSRLSDDSFQEIIDISAQATDSSDIPTKFQAL</sequence>
<dbReference type="AlphaFoldDB" id="A0A2L2TRD3"/>
<name>A0A2L2TRD3_9HYPO</name>
<dbReference type="Proteomes" id="UP000245910">
    <property type="component" value="Chromosome I"/>
</dbReference>
<reference evidence="3" key="1">
    <citation type="submission" date="2014-10" db="EMBL/GenBank/DDBJ databases">
        <authorList>
            <person name="King R."/>
        </authorList>
    </citation>
    <scope>NUCLEOTIDE SEQUENCE [LARGE SCALE GENOMIC DNA]</scope>
    <source>
        <strain evidence="3">A3/5</strain>
    </source>
</reference>
<accession>A0A2L2TRD3</accession>
<organism evidence="2 3">
    <name type="scientific">Fusarium venenatum</name>
    <dbReference type="NCBI Taxonomy" id="56646"/>
    <lineage>
        <taxon>Eukaryota</taxon>
        <taxon>Fungi</taxon>
        <taxon>Dikarya</taxon>
        <taxon>Ascomycota</taxon>
        <taxon>Pezizomycotina</taxon>
        <taxon>Sordariomycetes</taxon>
        <taxon>Hypocreomycetidae</taxon>
        <taxon>Hypocreales</taxon>
        <taxon>Nectriaceae</taxon>
        <taxon>Fusarium</taxon>
    </lineage>
</organism>
<feature type="signal peptide" evidence="1">
    <location>
        <begin position="1"/>
        <end position="16"/>
    </location>
</feature>
<dbReference type="EMBL" id="LN649229">
    <property type="protein sequence ID" value="CEI66186.1"/>
    <property type="molecule type" value="Genomic_DNA"/>
</dbReference>